<evidence type="ECO:0000259" key="2">
    <source>
        <dbReference type="Pfam" id="PF04773"/>
    </source>
</evidence>
<dbReference type="InterPro" id="IPR006860">
    <property type="entry name" value="FecR"/>
</dbReference>
<evidence type="ECO:0000313" key="5">
    <source>
        <dbReference type="Proteomes" id="UP000220133"/>
    </source>
</evidence>
<dbReference type="OrthoDB" id="625980at2"/>
<evidence type="ECO:0000313" key="4">
    <source>
        <dbReference type="EMBL" id="ATL47654.1"/>
    </source>
</evidence>
<dbReference type="PANTHER" id="PTHR30273:SF2">
    <property type="entry name" value="PROTEIN FECR"/>
    <property type="match status" value="1"/>
</dbReference>
<feature type="transmembrane region" description="Helical" evidence="1">
    <location>
        <begin position="89"/>
        <end position="107"/>
    </location>
</feature>
<dbReference type="GO" id="GO:0016989">
    <property type="term" value="F:sigma factor antagonist activity"/>
    <property type="evidence" value="ECO:0007669"/>
    <property type="project" value="TreeGrafter"/>
</dbReference>
<dbReference type="Gene3D" id="2.60.120.1440">
    <property type="match status" value="1"/>
</dbReference>
<sequence length="401" mass="44613">MDMKIEQAYLFLEKYAAGHYTEEEHEAFLAWLSSAPAKEIENLVARYELISEQLPAKPSRNEALIAKIESAIDNVDTKVVPIKNNPVKWWWTVAASLILGICGYLLYSVNHTDGLIASTFDTNLTPGTNGAVLTLADGSQVTLDSLGNGVIAQQSGKNILLQGGQLNYSEHVPAKHTSQSQYNILSTPKGRQFQILLPDGTHAWLNASSYIKYPVAFNGSERRVEISGEVYFDVHKDPEHPFMVAVKGNAHSKGGLVEALGTSFNINAYDNEPIQLVTLTEGSVRVTDDKTGQSALLRPSQQASYSDKQNLQVKQVNTKAVLAWKDGYFDFEDADLHSLLRQVERWYDVEVIFEKNAPNIEFGGKMSRNVVLTDVLNILKDYGVRYEMKADRKLYILSPGK</sequence>
<proteinExistence type="predicted"/>
<name>A0A291QUY1_9BACT</name>
<dbReference type="EMBL" id="CP023777">
    <property type="protein sequence ID" value="ATL47654.1"/>
    <property type="molecule type" value="Genomic_DNA"/>
</dbReference>
<dbReference type="KEGG" id="cbae:COR50_11025"/>
<keyword evidence="1" id="KW-0812">Transmembrane</keyword>
<evidence type="ECO:0000256" key="1">
    <source>
        <dbReference type="SAM" id="Phobius"/>
    </source>
</evidence>
<dbReference type="AlphaFoldDB" id="A0A291QUY1"/>
<gene>
    <name evidence="4" type="ORF">COR50_11025</name>
</gene>
<dbReference type="InterPro" id="IPR032508">
    <property type="entry name" value="FecR_C"/>
</dbReference>
<dbReference type="PANTHER" id="PTHR30273">
    <property type="entry name" value="PERIPLASMIC SIGNAL SENSOR AND SIGMA FACTOR ACTIVATOR FECR-RELATED"/>
    <property type="match status" value="1"/>
</dbReference>
<dbReference type="Pfam" id="PF04773">
    <property type="entry name" value="FecR"/>
    <property type="match status" value="1"/>
</dbReference>
<organism evidence="4 5">
    <name type="scientific">Chitinophaga caeni</name>
    <dbReference type="NCBI Taxonomy" id="2029983"/>
    <lineage>
        <taxon>Bacteria</taxon>
        <taxon>Pseudomonadati</taxon>
        <taxon>Bacteroidota</taxon>
        <taxon>Chitinophagia</taxon>
        <taxon>Chitinophagales</taxon>
        <taxon>Chitinophagaceae</taxon>
        <taxon>Chitinophaga</taxon>
    </lineage>
</organism>
<accession>A0A291QUY1</accession>
<feature type="domain" description="Protein FecR C-terminal" evidence="3">
    <location>
        <begin position="328"/>
        <end position="391"/>
    </location>
</feature>
<keyword evidence="5" id="KW-1185">Reference proteome</keyword>
<protein>
    <submittedName>
        <fullName evidence="4">Iron dicitrate transport regulator FecR</fullName>
    </submittedName>
</protein>
<dbReference type="Gene3D" id="3.55.50.30">
    <property type="match status" value="1"/>
</dbReference>
<reference evidence="4 5" key="1">
    <citation type="submission" date="2017-10" db="EMBL/GenBank/DDBJ databases">
        <title>Paenichitinophaga pekingensis gen. nov., sp. nov., isolated from activated sludge.</title>
        <authorList>
            <person name="Jin D."/>
            <person name="Kong X."/>
            <person name="Deng Y."/>
            <person name="Bai Z."/>
        </authorList>
    </citation>
    <scope>NUCLEOTIDE SEQUENCE [LARGE SCALE GENOMIC DNA]</scope>
    <source>
        <strain evidence="4 5">13</strain>
    </source>
</reference>
<dbReference type="InterPro" id="IPR012373">
    <property type="entry name" value="Ferrdict_sens_TM"/>
</dbReference>
<feature type="domain" description="FecR protein" evidence="2">
    <location>
        <begin position="185"/>
        <end position="285"/>
    </location>
</feature>
<keyword evidence="1" id="KW-1133">Transmembrane helix</keyword>
<evidence type="ECO:0000259" key="3">
    <source>
        <dbReference type="Pfam" id="PF16344"/>
    </source>
</evidence>
<dbReference type="Pfam" id="PF16344">
    <property type="entry name" value="FecR_C"/>
    <property type="match status" value="1"/>
</dbReference>
<keyword evidence="1" id="KW-0472">Membrane</keyword>
<dbReference type="Proteomes" id="UP000220133">
    <property type="component" value="Chromosome"/>
</dbReference>